<organism evidence="1">
    <name type="scientific">Zea mays</name>
    <name type="common">Maize</name>
    <dbReference type="NCBI Taxonomy" id="4577"/>
    <lineage>
        <taxon>Eukaryota</taxon>
        <taxon>Viridiplantae</taxon>
        <taxon>Streptophyta</taxon>
        <taxon>Embryophyta</taxon>
        <taxon>Tracheophyta</taxon>
        <taxon>Spermatophyta</taxon>
        <taxon>Magnoliopsida</taxon>
        <taxon>Liliopsida</taxon>
        <taxon>Poales</taxon>
        <taxon>Poaceae</taxon>
        <taxon>PACMAD clade</taxon>
        <taxon>Panicoideae</taxon>
        <taxon>Andropogonodae</taxon>
        <taxon>Andropogoneae</taxon>
        <taxon>Tripsacinae</taxon>
        <taxon>Zea</taxon>
    </lineage>
</organism>
<gene>
    <name evidence="1" type="ORF">ZEAMMB73_Zm00001d024059</name>
</gene>
<protein>
    <submittedName>
        <fullName evidence="1">Actin-related protein 6</fullName>
    </submittedName>
</protein>
<sequence>MNPRSKRPIPPPSPVPLSFVLFRLLGKPTPPATGRSLPAKEWRTRRAWSVADRRIL</sequence>
<dbReference type="AlphaFoldDB" id="A0A1D6IXJ8"/>
<proteinExistence type="predicted"/>
<dbReference type="EMBL" id="CM000786">
    <property type="protein sequence ID" value="AQK40633.1"/>
    <property type="molecule type" value="Genomic_DNA"/>
</dbReference>
<evidence type="ECO:0000313" key="1">
    <source>
        <dbReference type="EMBL" id="AQK40633.1"/>
    </source>
</evidence>
<name>A0A1D6IXJ8_MAIZE</name>
<accession>A0A1D6IXJ8</accession>
<reference evidence="1" key="1">
    <citation type="submission" date="2015-12" db="EMBL/GenBank/DDBJ databases">
        <title>Update maize B73 reference genome by single molecule sequencing technologies.</title>
        <authorList>
            <consortium name="Maize Genome Sequencing Project"/>
            <person name="Ware D."/>
        </authorList>
    </citation>
    <scope>NUCLEOTIDE SEQUENCE</scope>
    <source>
        <tissue evidence="1">Seedling</tissue>
    </source>
</reference>